<organism evidence="2 3">
    <name type="scientific">Pythium oligandrum</name>
    <name type="common">Mycoparasitic fungus</name>
    <dbReference type="NCBI Taxonomy" id="41045"/>
    <lineage>
        <taxon>Eukaryota</taxon>
        <taxon>Sar</taxon>
        <taxon>Stramenopiles</taxon>
        <taxon>Oomycota</taxon>
        <taxon>Peronosporomycetes</taxon>
        <taxon>Pythiales</taxon>
        <taxon>Pythiaceae</taxon>
        <taxon>Pythium</taxon>
    </lineage>
</organism>
<dbReference type="Proteomes" id="UP000794436">
    <property type="component" value="Unassembled WGS sequence"/>
</dbReference>
<proteinExistence type="predicted"/>
<feature type="region of interest" description="Disordered" evidence="1">
    <location>
        <begin position="622"/>
        <end position="653"/>
    </location>
</feature>
<gene>
    <name evidence="2" type="ORF">Poli38472_001528</name>
</gene>
<dbReference type="EMBL" id="SPLM01000001">
    <property type="protein sequence ID" value="TMW69372.1"/>
    <property type="molecule type" value="Genomic_DNA"/>
</dbReference>
<feature type="compositionally biased region" description="Basic residues" evidence="1">
    <location>
        <begin position="1"/>
        <end position="10"/>
    </location>
</feature>
<feature type="compositionally biased region" description="Low complexity" evidence="1">
    <location>
        <begin position="13"/>
        <end position="26"/>
    </location>
</feature>
<dbReference type="SUPFAM" id="SSF52540">
    <property type="entry name" value="P-loop containing nucleoside triphosphate hydrolases"/>
    <property type="match status" value="1"/>
</dbReference>
<keyword evidence="3" id="KW-1185">Reference proteome</keyword>
<feature type="compositionally biased region" description="Low complexity" evidence="1">
    <location>
        <begin position="143"/>
        <end position="154"/>
    </location>
</feature>
<evidence type="ECO:0000313" key="2">
    <source>
        <dbReference type="EMBL" id="TMW69372.1"/>
    </source>
</evidence>
<reference evidence="2" key="1">
    <citation type="submission" date="2019-03" db="EMBL/GenBank/DDBJ databases">
        <title>Long read genome sequence of the mycoparasitic Pythium oligandrum ATCC 38472 isolated from sugarbeet rhizosphere.</title>
        <authorList>
            <person name="Gaulin E."/>
        </authorList>
    </citation>
    <scope>NUCLEOTIDE SEQUENCE</scope>
    <source>
        <strain evidence="2">ATCC 38472_TT</strain>
    </source>
</reference>
<sequence>MAGSTRRSRRSASDASASGSKGLAGAKAMDMDVEPLIPTENALSLVAGDAGATMDEVEAIDTEEDDSEFDEKAHWARKSAKTKKTPSKRKAAAEDKSQPKINLFYVVQRPMETEVTDTASVVSESTLEISMTSVHALGSENGSEQASSEQETSTDVVMEEEETQTPATLPSAETPRSKRERETIVIDDSPVQPSPMSASGRPKRQAVLDAERRRQSMEGDEEVTIFTTPPMFKPSTKQSKDRATLEGEPERKVNASGRKRKLELNGKKKPSQSSGASTPNGGARPDVFFLSKADKKQVMEIEAVASFKEQLRQQRERDLAFFSQRGGEATTTNPFFQARKAEKKVIDVDAEPTVIDLDDESSSGQTKSRWSKEAVLFSKLQHTVCVTEAPGDIELQLPPRRTLDEENVSMERTDLVSWQTDCVSYRPDHADAQAIASEFFWLMASSHGGAEAIEQHSILTENQSEDEWIERLSETFGVKEKRIRKTLTALEDARSKRFDKFENLAWVDRYLPTQPNGMIGNKRPLRLLSTWLSAWKNGGDDHSRRSCFQAELYVFEQDEDSDEDDGSELCRLFILEGDVGSGKSAGVYACAEELGFEVIEINAAQPRTGKHIVEIAGEATQSTRVLHMGSGPNDKKQKKKKRSTKKRRSDEGTRPSHLSLVLFEDIDLVFEDDKGFLNTLCSIAKHSKCPIVATCSKRPDGFPSSPQTLNERMEKPQANEFMLWLTLVAYLEGMVLPKPLAARLAELFHCDIRRSLHFLQTHRHQIGGRRQETLVWNPSAATPASGEQVIEIPDSQDDVIRSVPAWTRWDERSYDLFTSNFVSQLSGSLQNTADDKTREEKVRDAKRWEEIAAVMDASSIADVWGSLSVHQHDDAFFHAQGVESLVTDVRMLSLSQFAHQDADTETAYVAARSTIDCVSQVLDDVLSEKERYIRPSKLSTIKDKLDLPLFTKGSQIAATNPRFALDVVPMLAHILESNAPQQESRRRTSRRNHYLRDVLTDMSITDDILAFHTYRRHRATAEDEIVPSSPAASPSRS</sequence>
<feature type="region of interest" description="Disordered" evidence="1">
    <location>
        <begin position="1"/>
        <end position="26"/>
    </location>
</feature>
<dbReference type="PANTHER" id="PTHR23389:SF21">
    <property type="entry name" value="ATPASE FAMILY AAA DOMAIN-CONTAINING PROTEIN 5"/>
    <property type="match status" value="1"/>
</dbReference>
<feature type="compositionally biased region" description="Polar residues" evidence="1">
    <location>
        <begin position="271"/>
        <end position="280"/>
    </location>
</feature>
<feature type="compositionally biased region" description="Basic residues" evidence="1">
    <location>
        <begin position="636"/>
        <end position="647"/>
    </location>
</feature>
<feature type="compositionally biased region" description="Basic and acidic residues" evidence="1">
    <location>
        <begin position="238"/>
        <end position="253"/>
    </location>
</feature>
<feature type="compositionally biased region" description="Basic residues" evidence="1">
    <location>
        <begin position="75"/>
        <end position="90"/>
    </location>
</feature>
<dbReference type="OrthoDB" id="9996895at2759"/>
<protein>
    <recommendedName>
        <fullName evidence="4">ATPase AAA-type core domain-containing protein</fullName>
    </recommendedName>
</protein>
<evidence type="ECO:0000256" key="1">
    <source>
        <dbReference type="SAM" id="MobiDB-lite"/>
    </source>
</evidence>
<evidence type="ECO:0008006" key="4">
    <source>
        <dbReference type="Google" id="ProtNLM"/>
    </source>
</evidence>
<feature type="region of interest" description="Disordered" evidence="1">
    <location>
        <begin position="54"/>
        <end position="97"/>
    </location>
</feature>
<feature type="compositionally biased region" description="Acidic residues" evidence="1">
    <location>
        <begin position="55"/>
        <end position="69"/>
    </location>
</feature>
<dbReference type="PANTHER" id="PTHR23389">
    <property type="entry name" value="CHROMOSOME TRANSMISSION FIDELITY FACTOR 18"/>
    <property type="match status" value="1"/>
</dbReference>
<accession>A0A8K1CUZ9</accession>
<dbReference type="InterPro" id="IPR027417">
    <property type="entry name" value="P-loop_NTPase"/>
</dbReference>
<dbReference type="GO" id="GO:0003677">
    <property type="term" value="F:DNA binding"/>
    <property type="evidence" value="ECO:0007669"/>
    <property type="project" value="TreeGrafter"/>
</dbReference>
<dbReference type="GO" id="GO:0005634">
    <property type="term" value="C:nucleus"/>
    <property type="evidence" value="ECO:0007669"/>
    <property type="project" value="TreeGrafter"/>
</dbReference>
<evidence type="ECO:0000313" key="3">
    <source>
        <dbReference type="Proteomes" id="UP000794436"/>
    </source>
</evidence>
<dbReference type="Gene3D" id="3.40.50.300">
    <property type="entry name" value="P-loop containing nucleotide triphosphate hydrolases"/>
    <property type="match status" value="1"/>
</dbReference>
<feature type="compositionally biased region" description="Basic and acidic residues" evidence="1">
    <location>
        <begin position="175"/>
        <end position="184"/>
    </location>
</feature>
<dbReference type="AlphaFoldDB" id="A0A8K1CUZ9"/>
<name>A0A8K1CUZ9_PYTOL</name>
<feature type="region of interest" description="Disordered" evidence="1">
    <location>
        <begin position="132"/>
        <end position="286"/>
    </location>
</feature>
<comment type="caution">
    <text evidence="2">The sequence shown here is derived from an EMBL/GenBank/DDBJ whole genome shotgun (WGS) entry which is preliminary data.</text>
</comment>